<proteinExistence type="predicted"/>
<dbReference type="PANTHER" id="PTHR47269">
    <property type="entry name" value="PEPTIDYL-PROLYL CIS-TRANS ISOMERASE CYP21-4"/>
    <property type="match status" value="1"/>
</dbReference>
<dbReference type="Pfam" id="PF13225">
    <property type="entry name" value="D27-like_C"/>
    <property type="match status" value="1"/>
</dbReference>
<evidence type="ECO:0000313" key="5">
    <source>
        <dbReference type="Proteomes" id="UP000834106"/>
    </source>
</evidence>
<reference evidence="4" key="1">
    <citation type="submission" date="2023-05" db="EMBL/GenBank/DDBJ databases">
        <authorList>
            <person name="Huff M."/>
        </authorList>
    </citation>
    <scope>NUCLEOTIDE SEQUENCE</scope>
</reference>
<evidence type="ECO:0000256" key="1">
    <source>
        <dbReference type="SAM" id="Phobius"/>
    </source>
</evidence>
<keyword evidence="1" id="KW-0472">Membrane</keyword>
<evidence type="ECO:0000313" key="4">
    <source>
        <dbReference type="EMBL" id="CAI9774273.1"/>
    </source>
</evidence>
<dbReference type="PANTHER" id="PTHR47269:SF1">
    <property type="entry name" value="PEPTIDYL-PROLYL CIS-TRANS ISOMERASE CYP21-4"/>
    <property type="match status" value="1"/>
</dbReference>
<dbReference type="SUPFAM" id="SSF50891">
    <property type="entry name" value="Cyclophilin-like"/>
    <property type="match status" value="1"/>
</dbReference>
<keyword evidence="1" id="KW-0812">Transmembrane</keyword>
<dbReference type="GO" id="GO:0005506">
    <property type="term" value="F:iron ion binding"/>
    <property type="evidence" value="ECO:0007669"/>
    <property type="project" value="InterPro"/>
</dbReference>
<dbReference type="EMBL" id="OU503048">
    <property type="protein sequence ID" value="CAI9774273.1"/>
    <property type="molecule type" value="Genomic_DNA"/>
</dbReference>
<accession>A0AAD1ZRU2</accession>
<feature type="transmembrane region" description="Helical" evidence="1">
    <location>
        <begin position="21"/>
        <end position="43"/>
    </location>
</feature>
<protein>
    <recommendedName>
        <fullName evidence="6">Peptidylprolyl isomerase</fullName>
    </recommendedName>
</protein>
<feature type="domain" description="Beta-carotene isomerase D27-like C-terminal" evidence="3">
    <location>
        <begin position="410"/>
        <end position="481"/>
    </location>
</feature>
<evidence type="ECO:0000259" key="3">
    <source>
        <dbReference type="Pfam" id="PF13225"/>
    </source>
</evidence>
<dbReference type="GO" id="GO:0003755">
    <property type="term" value="F:peptidyl-prolyl cis-trans isomerase activity"/>
    <property type="evidence" value="ECO:0007669"/>
    <property type="project" value="InterPro"/>
</dbReference>
<name>A0AAD1ZRU2_9LAMI</name>
<sequence>MARIKPQTLLQQSKKKKGPSRISVATTAIYGIVVVGMVLFIFATCRYWSRRSNFQMEDALSAVEQDNAFDDTKKVDIPKYAVISTSKGLITVEIYNEGSPEVVKQFVVSCLKGRFKGMFFNRVIKNFVIQGGDDDNAGTTEDWTLKGKHYSHLDTSLKHEAFMLGTSKTKHDGGRFDLLITTAPIPDLNEKVNVFGRVIKGEDVVQEIEEVDTDEHYRPKQPIAIIEEIQNVEGNLVLRRFNPPVDESVDRGKRIRPKESLKPTAMASSHQLSFSLPSLSYHKINHRNSSARFNCFSTVQKSLEATETKSRTEYKPGILDNVFLNLFRKKMVQEIGWDSEKPGYDGLIDVAHRIMIGRSNAEATESAVRILRALFPPLLLELYKMLIAPIAGGKVAAIMVARVTAVSCQWLMGPCTVNTVNLPNGSSLSSGVFVEKCKYLEESKCVGVCINTCKLPTQTFFKEHMGVPLAMEPNFSDYSCQESLQ</sequence>
<keyword evidence="1" id="KW-1133">Transmembrane helix</keyword>
<evidence type="ECO:0008006" key="6">
    <source>
        <dbReference type="Google" id="ProtNLM"/>
    </source>
</evidence>
<feature type="domain" description="PPIase cyclophilin-type" evidence="2">
    <location>
        <begin position="82"/>
        <end position="226"/>
    </location>
</feature>
<dbReference type="InterPro" id="IPR002130">
    <property type="entry name" value="Cyclophilin-type_PPIase_dom"/>
</dbReference>
<dbReference type="InterPro" id="IPR025114">
    <property type="entry name" value="D27-like_C"/>
</dbReference>
<evidence type="ECO:0000259" key="2">
    <source>
        <dbReference type="Pfam" id="PF00160"/>
    </source>
</evidence>
<dbReference type="Gene3D" id="2.40.100.10">
    <property type="entry name" value="Cyclophilin-like"/>
    <property type="match status" value="1"/>
</dbReference>
<dbReference type="AlphaFoldDB" id="A0AAD1ZRU2"/>
<gene>
    <name evidence="4" type="ORF">FPE_LOCUS21703</name>
</gene>
<dbReference type="Proteomes" id="UP000834106">
    <property type="component" value="Chromosome 13"/>
</dbReference>
<dbReference type="Pfam" id="PF00160">
    <property type="entry name" value="Pro_isomerase"/>
    <property type="match status" value="1"/>
</dbReference>
<dbReference type="PRINTS" id="PR00153">
    <property type="entry name" value="CSAPPISMRASE"/>
</dbReference>
<organism evidence="4 5">
    <name type="scientific">Fraxinus pennsylvanica</name>
    <dbReference type="NCBI Taxonomy" id="56036"/>
    <lineage>
        <taxon>Eukaryota</taxon>
        <taxon>Viridiplantae</taxon>
        <taxon>Streptophyta</taxon>
        <taxon>Embryophyta</taxon>
        <taxon>Tracheophyta</taxon>
        <taxon>Spermatophyta</taxon>
        <taxon>Magnoliopsida</taxon>
        <taxon>eudicotyledons</taxon>
        <taxon>Gunneridae</taxon>
        <taxon>Pentapetalae</taxon>
        <taxon>asterids</taxon>
        <taxon>lamiids</taxon>
        <taxon>Lamiales</taxon>
        <taxon>Oleaceae</taxon>
        <taxon>Oleeae</taxon>
        <taxon>Fraxinus</taxon>
    </lineage>
</organism>
<dbReference type="InterPro" id="IPR029000">
    <property type="entry name" value="Cyclophilin-like_dom_sf"/>
</dbReference>
<keyword evidence="5" id="KW-1185">Reference proteome</keyword>